<gene>
    <name evidence="8" type="primary">gcvP</name>
    <name evidence="12" type="ordered locus">Daci_4328</name>
</gene>
<dbReference type="STRING" id="398578.Daci_4328"/>
<accession>A9BWX4</accession>
<keyword evidence="5 8" id="KW-0663">Pyridoxal phosphate</keyword>
<evidence type="ECO:0000259" key="11">
    <source>
        <dbReference type="Pfam" id="PF21478"/>
    </source>
</evidence>
<dbReference type="Pfam" id="PF21478">
    <property type="entry name" value="GcvP2_C"/>
    <property type="match status" value="1"/>
</dbReference>
<keyword evidence="13" id="KW-1185">Reference proteome</keyword>
<dbReference type="InterPro" id="IPR020581">
    <property type="entry name" value="GDC_P"/>
</dbReference>
<dbReference type="InterPro" id="IPR049316">
    <property type="entry name" value="GDC-P_C"/>
</dbReference>
<comment type="function">
    <text evidence="2 8">The glycine cleavage system catalyzes the degradation of glycine. The P protein binds the alpha-amino group of glycine through its pyridoxal phosphate cofactor; CO(2) is released and the remaining methylamine moiety is then transferred to the lipoamide cofactor of the H protein.</text>
</comment>
<name>A9BWX4_DELAS</name>
<evidence type="ECO:0000313" key="12">
    <source>
        <dbReference type="EMBL" id="ABX36959.1"/>
    </source>
</evidence>
<dbReference type="RefSeq" id="WP_012206131.1">
    <property type="nucleotide sequence ID" value="NC_010002.1"/>
</dbReference>
<dbReference type="NCBIfam" id="NF001696">
    <property type="entry name" value="PRK00451.1"/>
    <property type="match status" value="1"/>
</dbReference>
<evidence type="ECO:0000256" key="6">
    <source>
        <dbReference type="ARBA" id="ARBA00023002"/>
    </source>
</evidence>
<dbReference type="NCBIfam" id="TIGR00461">
    <property type="entry name" value="gcvP"/>
    <property type="match status" value="1"/>
</dbReference>
<dbReference type="GO" id="GO:0016594">
    <property type="term" value="F:glycine binding"/>
    <property type="evidence" value="ECO:0007669"/>
    <property type="project" value="TreeGrafter"/>
</dbReference>
<organism evidence="12 13">
    <name type="scientific">Delftia acidovorans (strain DSM 14801 / SPH-1)</name>
    <dbReference type="NCBI Taxonomy" id="398578"/>
    <lineage>
        <taxon>Bacteria</taxon>
        <taxon>Pseudomonadati</taxon>
        <taxon>Pseudomonadota</taxon>
        <taxon>Betaproteobacteria</taxon>
        <taxon>Burkholderiales</taxon>
        <taxon>Comamonadaceae</taxon>
        <taxon>Delftia</taxon>
    </lineage>
</organism>
<dbReference type="InterPro" id="IPR003437">
    <property type="entry name" value="GcvP"/>
</dbReference>
<keyword evidence="6 8" id="KW-0560">Oxidoreductase</keyword>
<dbReference type="HAMAP" id="MF_00711">
    <property type="entry name" value="GcvP"/>
    <property type="match status" value="1"/>
</dbReference>
<feature type="modified residue" description="N6-(pyridoxal phosphate)lysine" evidence="8 9">
    <location>
        <position position="713"/>
    </location>
</feature>
<dbReference type="InterPro" id="IPR015424">
    <property type="entry name" value="PyrdxlP-dep_Trfase"/>
</dbReference>
<reference evidence="13" key="2">
    <citation type="submission" date="2007-11" db="EMBL/GenBank/DDBJ databases">
        <title>Complete sequence of Delftia acidovorans DSM 14801 / SPH-1.</title>
        <authorList>
            <person name="Copeland A."/>
            <person name="Lucas S."/>
            <person name="Lapidus A."/>
            <person name="Barry K."/>
            <person name="Glavina del Rio T."/>
            <person name="Dalin E."/>
            <person name="Tice H."/>
            <person name="Pitluck S."/>
            <person name="Lowry S."/>
            <person name="Clum A."/>
            <person name="Schmutz J."/>
            <person name="Larimer F."/>
            <person name="Land M."/>
            <person name="Hauser L."/>
            <person name="Kyrpides N."/>
            <person name="Kim E."/>
            <person name="Schleheck D."/>
            <person name="Richardson P."/>
        </authorList>
    </citation>
    <scope>NUCLEOTIDE SEQUENCE [LARGE SCALE GENOMIC DNA]</scope>
    <source>
        <strain evidence="13">DSM 14801 / SPH-1</strain>
    </source>
</reference>
<dbReference type="EMBL" id="CP000884">
    <property type="protein sequence ID" value="ABX36959.1"/>
    <property type="molecule type" value="Genomic_DNA"/>
</dbReference>
<dbReference type="GeneID" id="24113723"/>
<dbReference type="KEGG" id="dac:Daci_4328"/>
<dbReference type="FunFam" id="3.90.1150.10:FF:000007">
    <property type="entry name" value="Glycine dehydrogenase (decarboxylating), mitochondrial"/>
    <property type="match status" value="1"/>
</dbReference>
<reference evidence="12 13" key="1">
    <citation type="journal article" date="2004" name="Appl. Environ. Microbiol.">
        <title>Mineralization of individual congeners of linear alkylbenzenesulfonate by defined pairs of heterotrophic bacteria.</title>
        <authorList>
            <person name="Schleheck D."/>
            <person name="Knepper T.P."/>
            <person name="Fischer K."/>
            <person name="Cook A.M."/>
        </authorList>
    </citation>
    <scope>NUCLEOTIDE SEQUENCE [LARGE SCALE GENOMIC DNA]</scope>
    <source>
        <strain evidence="13">DSM 14801 / SPH-1</strain>
    </source>
</reference>
<feature type="domain" description="Glycine cleavage system P-protein N-terminal" evidence="10">
    <location>
        <begin position="21"/>
        <end position="447"/>
    </location>
</feature>
<evidence type="ECO:0000256" key="1">
    <source>
        <dbReference type="ARBA" id="ARBA00001933"/>
    </source>
</evidence>
<dbReference type="HOGENOM" id="CLU_004620_1_1_4"/>
<evidence type="ECO:0000256" key="5">
    <source>
        <dbReference type="ARBA" id="ARBA00022898"/>
    </source>
</evidence>
<dbReference type="GO" id="GO:0004375">
    <property type="term" value="F:glycine dehydrogenase (decarboxylating) activity"/>
    <property type="evidence" value="ECO:0007669"/>
    <property type="project" value="UniProtKB-EC"/>
</dbReference>
<dbReference type="GO" id="GO:0019464">
    <property type="term" value="P:glycine decarboxylation via glycine cleavage system"/>
    <property type="evidence" value="ECO:0007669"/>
    <property type="project" value="UniProtKB-UniRule"/>
</dbReference>
<evidence type="ECO:0000256" key="3">
    <source>
        <dbReference type="ARBA" id="ARBA00010756"/>
    </source>
</evidence>
<evidence type="ECO:0000256" key="7">
    <source>
        <dbReference type="ARBA" id="ARBA00049026"/>
    </source>
</evidence>
<dbReference type="GO" id="GO:0005960">
    <property type="term" value="C:glycine cleavage complex"/>
    <property type="evidence" value="ECO:0007669"/>
    <property type="project" value="TreeGrafter"/>
</dbReference>
<protein>
    <recommendedName>
        <fullName evidence="8">Glycine dehydrogenase (decarboxylating)</fullName>
        <ecNumber evidence="8">1.4.4.2</ecNumber>
    </recommendedName>
    <alternativeName>
        <fullName evidence="8">Glycine cleavage system P-protein</fullName>
    </alternativeName>
    <alternativeName>
        <fullName evidence="8">Glycine decarboxylase</fullName>
    </alternativeName>
    <alternativeName>
        <fullName evidence="8">Glycine dehydrogenase (aminomethyl-transferring)</fullName>
    </alternativeName>
</protein>
<dbReference type="SUPFAM" id="SSF53383">
    <property type="entry name" value="PLP-dependent transferases"/>
    <property type="match status" value="2"/>
</dbReference>
<dbReference type="FunFam" id="3.40.640.10:FF:000007">
    <property type="entry name" value="glycine dehydrogenase (Decarboxylating), mitochondrial"/>
    <property type="match status" value="1"/>
</dbReference>
<proteinExistence type="inferred from homology"/>
<dbReference type="Pfam" id="PF02347">
    <property type="entry name" value="GDC-P"/>
    <property type="match status" value="2"/>
</dbReference>
<dbReference type="FunFam" id="3.40.640.10:FF:000005">
    <property type="entry name" value="Glycine dehydrogenase (decarboxylating), mitochondrial"/>
    <property type="match status" value="1"/>
</dbReference>
<comment type="subunit">
    <text evidence="4 8">The glycine cleavage system is composed of four proteins: P, T, L and H.</text>
</comment>
<dbReference type="NCBIfam" id="NF003346">
    <property type="entry name" value="PRK04366.1"/>
    <property type="match status" value="1"/>
</dbReference>
<dbReference type="GO" id="GO:0005829">
    <property type="term" value="C:cytosol"/>
    <property type="evidence" value="ECO:0007669"/>
    <property type="project" value="TreeGrafter"/>
</dbReference>
<feature type="domain" description="Glycine cleavage system P-protein N-terminal" evidence="10">
    <location>
        <begin position="488"/>
        <end position="742"/>
    </location>
</feature>
<dbReference type="PANTHER" id="PTHR11773:SF1">
    <property type="entry name" value="GLYCINE DEHYDROGENASE (DECARBOXYLATING), MITOCHONDRIAL"/>
    <property type="match status" value="1"/>
</dbReference>
<feature type="domain" description="Glycine dehydrogenase C-terminal" evidence="11">
    <location>
        <begin position="783"/>
        <end position="904"/>
    </location>
</feature>
<dbReference type="Gene3D" id="3.90.1150.10">
    <property type="entry name" value="Aspartate Aminotransferase, domain 1"/>
    <property type="match status" value="2"/>
</dbReference>
<dbReference type="CDD" id="cd00613">
    <property type="entry name" value="GDC-P"/>
    <property type="match status" value="2"/>
</dbReference>
<dbReference type="Gene3D" id="3.40.640.10">
    <property type="entry name" value="Type I PLP-dependent aspartate aminotransferase-like (Major domain)"/>
    <property type="match status" value="2"/>
</dbReference>
<evidence type="ECO:0000256" key="4">
    <source>
        <dbReference type="ARBA" id="ARBA00011690"/>
    </source>
</evidence>
<dbReference type="InterPro" id="IPR015421">
    <property type="entry name" value="PyrdxlP-dep_Trfase_major"/>
</dbReference>
<dbReference type="eggNOG" id="COG0403">
    <property type="taxonomic scope" value="Bacteria"/>
</dbReference>
<dbReference type="eggNOG" id="COG1003">
    <property type="taxonomic scope" value="Bacteria"/>
</dbReference>
<evidence type="ECO:0000256" key="9">
    <source>
        <dbReference type="PIRSR" id="PIRSR603437-50"/>
    </source>
</evidence>
<dbReference type="GO" id="GO:0030170">
    <property type="term" value="F:pyridoxal phosphate binding"/>
    <property type="evidence" value="ECO:0007669"/>
    <property type="project" value="TreeGrafter"/>
</dbReference>
<sequence>MLMSSTQPLAALENATEFVARHIGIAPEDEAHMLGAIGAASRDALIDAIVPPSIRRHQPMALPPAATEAQALAELKALAGRNQLLKSFIGQGYYGTHTPGVILRNILENPAWYTAYTPYQAEISQGRMEALVNFQTMVCDLTGMPIANASMLDEATAAAEAMTLAKRSVKSKSNRFVVAGDAHPQTIEVIQTRAAPLGIEVLLANSLEEWNQLMEGDYFAVLAQYPATSGRIDDLRADVDKAHAKQAAFIVATDLLALTLITPPGEWGADIVVGTTQRFGMPMGAGGPHAAFMACRDEFKRSLPGRLVGVSVDVHGKPAYRLALQTREQHIRREKATSNICTAQVLPAVVASMYAVYHGPEGLERIARRVASYTAILARGLAELGAPLREVPSFDTLSLHTAAATQAIVERAVSLGANLRVYFKEYLCISLDETTTRADVELLWKIFARDGQALPSFAAFEKGVEPLIPDGLRRSSDFLTHPVFNTHRSETAMLRYIRQLSDKDLALDRSMIPLGSCTMKLNATSEMIPITWPEFAQVHPFAPADQQQGYAELDKQLRDWLCQATGYAGISLQPNAGSQGEYAGLLAIKGWHASRGQSHRNVCLIPSSAHGTNPASAQMVGMQVVVTACDANGNVDMADLAAKCEQHSANLACIMITYPSTHGVFETQVKELCKLVHDHGGRVYVDGANMNALVGLAAPGSFGGDVSHLNLHKTFCIPHGGGGPGVGPVCVVEDLVPFLPGHATAGLAGGTGAISAAPLGNAAVLPISWMYIRMMGAQGLTLATETAILSANYISARLRDHYPTLYAGEHGHVAHECILDLRQFKESTGVMAEDVAKRLIDYGFHAPTLSFPVPNTLMVEPTESESLYELDRFVDAMIAIREEIRAIEQGRLPQDDNPLKNAPHTAETLLASEWAHPYSREAAAYPVAALRQSKYWCPVGRVDNVYGDRNLYCSCIPVDAYLS</sequence>
<dbReference type="AlphaFoldDB" id="A9BWX4"/>
<dbReference type="Proteomes" id="UP000000784">
    <property type="component" value="Chromosome"/>
</dbReference>
<comment type="catalytic activity">
    <reaction evidence="7 8">
        <text>N(6)-[(R)-lipoyl]-L-lysyl-[glycine-cleavage complex H protein] + glycine + H(+) = N(6)-[(R)-S(8)-aminomethyldihydrolipoyl]-L-lysyl-[glycine-cleavage complex H protein] + CO2</text>
        <dbReference type="Rhea" id="RHEA:24304"/>
        <dbReference type="Rhea" id="RHEA-COMP:10494"/>
        <dbReference type="Rhea" id="RHEA-COMP:10495"/>
        <dbReference type="ChEBI" id="CHEBI:15378"/>
        <dbReference type="ChEBI" id="CHEBI:16526"/>
        <dbReference type="ChEBI" id="CHEBI:57305"/>
        <dbReference type="ChEBI" id="CHEBI:83099"/>
        <dbReference type="ChEBI" id="CHEBI:83143"/>
        <dbReference type="EC" id="1.4.4.2"/>
    </reaction>
</comment>
<evidence type="ECO:0000313" key="13">
    <source>
        <dbReference type="Proteomes" id="UP000000784"/>
    </source>
</evidence>
<dbReference type="InterPro" id="IPR049315">
    <property type="entry name" value="GDC-P_N"/>
</dbReference>
<dbReference type="PANTHER" id="PTHR11773">
    <property type="entry name" value="GLYCINE DEHYDROGENASE, DECARBOXYLATING"/>
    <property type="match status" value="1"/>
</dbReference>
<evidence type="ECO:0000259" key="10">
    <source>
        <dbReference type="Pfam" id="PF02347"/>
    </source>
</evidence>
<comment type="similarity">
    <text evidence="3 8">Belongs to the GcvP family.</text>
</comment>
<evidence type="ECO:0000256" key="8">
    <source>
        <dbReference type="HAMAP-Rule" id="MF_00711"/>
    </source>
</evidence>
<evidence type="ECO:0000256" key="2">
    <source>
        <dbReference type="ARBA" id="ARBA00003788"/>
    </source>
</evidence>
<dbReference type="InterPro" id="IPR015422">
    <property type="entry name" value="PyrdxlP-dep_Trfase_small"/>
</dbReference>
<comment type="cofactor">
    <cofactor evidence="1 8 9">
        <name>pyridoxal 5'-phosphate</name>
        <dbReference type="ChEBI" id="CHEBI:597326"/>
    </cofactor>
</comment>
<dbReference type="EC" id="1.4.4.2" evidence="8"/>